<dbReference type="InterPro" id="IPR041623">
    <property type="entry name" value="NOG1_N"/>
</dbReference>
<proteinExistence type="predicted"/>
<dbReference type="PANTHER" id="PTHR45759">
    <property type="entry name" value="NUCLEOLAR GTP-BINDING PROTEIN 1"/>
    <property type="match status" value="1"/>
</dbReference>
<dbReference type="Proteomes" id="UP000265618">
    <property type="component" value="Unassembled WGS sequence"/>
</dbReference>
<feature type="non-terminal residue" evidence="2">
    <location>
        <position position="1"/>
    </location>
</feature>
<dbReference type="Pfam" id="PF17835">
    <property type="entry name" value="NOG1_N"/>
    <property type="match status" value="1"/>
</dbReference>
<gene>
    <name evidence="2" type="ORF">KIPB_011560</name>
</gene>
<dbReference type="EMBL" id="BDIP01004744">
    <property type="protein sequence ID" value="GIQ89154.1"/>
    <property type="molecule type" value="Genomic_DNA"/>
</dbReference>
<protein>
    <recommendedName>
        <fullName evidence="1">NOG1 N-terminal helical domain-containing protein</fullName>
    </recommendedName>
</protein>
<dbReference type="SUPFAM" id="SSF52540">
    <property type="entry name" value="P-loop containing nucleoside triphosphate hydrolases"/>
    <property type="match status" value="1"/>
</dbReference>
<keyword evidence="3" id="KW-1185">Reference proteome</keyword>
<evidence type="ECO:0000313" key="2">
    <source>
        <dbReference type="EMBL" id="GIQ89154.1"/>
    </source>
</evidence>
<dbReference type="InterPro" id="IPR027417">
    <property type="entry name" value="P-loop_NTPase"/>
</dbReference>
<dbReference type="OrthoDB" id="415015at2759"/>
<dbReference type="Gene3D" id="1.20.120.1190">
    <property type="match status" value="1"/>
</dbReference>
<feature type="domain" description="NOG1 N-terminal helical" evidence="1">
    <location>
        <begin position="6"/>
        <end position="165"/>
    </location>
</feature>
<sequence>MVLYNFKRIQSVPVSKDMIDIVLNKTQKGTPTVCHMGWPIVRIRQFYMRKVKFTQNQVNDRLSQILTDFPQVDSIHPFYADLLNVLYDRDYYKLALGQLNACRGVCDNIGKQYVKLLKYGESQFQCKSLKRAALGRMMTMLSKQKSALEYLENVRQHMSRLPSIDPSARTLVLVGFPSVGKSSVLNSMTEAR</sequence>
<evidence type="ECO:0000259" key="1">
    <source>
        <dbReference type="Pfam" id="PF17835"/>
    </source>
</evidence>
<evidence type="ECO:0000313" key="3">
    <source>
        <dbReference type="Proteomes" id="UP000265618"/>
    </source>
</evidence>
<name>A0A9K3D527_9EUKA</name>
<accession>A0A9K3D527</accession>
<comment type="caution">
    <text evidence="2">The sequence shown here is derived from an EMBL/GenBank/DDBJ whole genome shotgun (WGS) entry which is preliminary data.</text>
</comment>
<dbReference type="AlphaFoldDB" id="A0A9K3D527"/>
<reference evidence="2 3" key="1">
    <citation type="journal article" date="2018" name="PLoS ONE">
        <title>The draft genome of Kipferlia bialata reveals reductive genome evolution in fornicate parasites.</title>
        <authorList>
            <person name="Tanifuji G."/>
            <person name="Takabayashi S."/>
            <person name="Kume K."/>
            <person name="Takagi M."/>
            <person name="Nakayama T."/>
            <person name="Kamikawa R."/>
            <person name="Inagaki Y."/>
            <person name="Hashimoto T."/>
        </authorList>
    </citation>
    <scope>NUCLEOTIDE SEQUENCE [LARGE SCALE GENOMIC DNA]</scope>
    <source>
        <strain evidence="2">NY0173</strain>
    </source>
</reference>
<organism evidence="2 3">
    <name type="scientific">Kipferlia bialata</name>
    <dbReference type="NCBI Taxonomy" id="797122"/>
    <lineage>
        <taxon>Eukaryota</taxon>
        <taxon>Metamonada</taxon>
        <taxon>Carpediemonas-like organisms</taxon>
        <taxon>Kipferlia</taxon>
    </lineage>
</organism>